<gene>
    <name evidence="1" type="ORF">ENSA5_56590</name>
</gene>
<accession>A0A2S9XEY1</accession>
<dbReference type="SUPFAM" id="SSF50985">
    <property type="entry name" value="RCC1/BLIP-II"/>
    <property type="match status" value="1"/>
</dbReference>
<dbReference type="Gene3D" id="2.130.10.30">
    <property type="entry name" value="Regulator of chromosome condensation 1/beta-lactamase-inhibitor protein II"/>
    <property type="match status" value="1"/>
</dbReference>
<protein>
    <submittedName>
        <fullName evidence="1">Uncharacterized protein</fullName>
    </submittedName>
</protein>
<dbReference type="PROSITE" id="PS51257">
    <property type="entry name" value="PROKAR_LIPOPROTEIN"/>
    <property type="match status" value="1"/>
</dbReference>
<dbReference type="RefSeq" id="WP_106394877.1">
    <property type="nucleotide sequence ID" value="NZ_PVNK01000248.1"/>
</dbReference>
<sequence>MHFKTVGLTPGFGASALLLTSALACSGPERPEDTDATPPPPELVELSVRGMITCMSDSKLRAKCWGRGTWAQHGVQTTESLGDDEPVAEIPALALGTGVEQISASLTSVCALLEGRRSFRCWGGGPRTRRPGRDWRR</sequence>
<organism evidence="1 2">
    <name type="scientific">Enhygromyxa salina</name>
    <dbReference type="NCBI Taxonomy" id="215803"/>
    <lineage>
        <taxon>Bacteria</taxon>
        <taxon>Pseudomonadati</taxon>
        <taxon>Myxococcota</taxon>
        <taxon>Polyangia</taxon>
        <taxon>Nannocystales</taxon>
        <taxon>Nannocystaceae</taxon>
        <taxon>Enhygromyxa</taxon>
    </lineage>
</organism>
<proteinExistence type="predicted"/>
<reference evidence="1 2" key="1">
    <citation type="submission" date="2018-03" db="EMBL/GenBank/DDBJ databases">
        <title>Draft Genome Sequences of the Obligatory Marine Myxobacteria Enhygromyxa salina SWB005.</title>
        <authorList>
            <person name="Poehlein A."/>
            <person name="Moghaddam J.A."/>
            <person name="Harms H."/>
            <person name="Alanjari M."/>
            <person name="Koenig G.M."/>
            <person name="Daniel R."/>
            <person name="Schaeberle T.F."/>
        </authorList>
    </citation>
    <scope>NUCLEOTIDE SEQUENCE [LARGE SCALE GENOMIC DNA]</scope>
    <source>
        <strain evidence="1 2">SWB005</strain>
    </source>
</reference>
<evidence type="ECO:0000313" key="1">
    <source>
        <dbReference type="EMBL" id="PRP91310.1"/>
    </source>
</evidence>
<dbReference type="AlphaFoldDB" id="A0A2S9XEY1"/>
<dbReference type="Proteomes" id="UP000237968">
    <property type="component" value="Unassembled WGS sequence"/>
</dbReference>
<keyword evidence="2" id="KW-1185">Reference proteome</keyword>
<name>A0A2S9XEY1_9BACT</name>
<comment type="caution">
    <text evidence="1">The sequence shown here is derived from an EMBL/GenBank/DDBJ whole genome shotgun (WGS) entry which is preliminary data.</text>
</comment>
<evidence type="ECO:0000313" key="2">
    <source>
        <dbReference type="Proteomes" id="UP000237968"/>
    </source>
</evidence>
<dbReference type="InterPro" id="IPR009091">
    <property type="entry name" value="RCC1/BLIP-II"/>
</dbReference>
<dbReference type="EMBL" id="PVNK01000248">
    <property type="protein sequence ID" value="PRP91310.1"/>
    <property type="molecule type" value="Genomic_DNA"/>
</dbReference>